<accession>A0A371X6T7</accession>
<protein>
    <submittedName>
        <fullName evidence="1">Uncharacterized protein</fullName>
    </submittedName>
</protein>
<gene>
    <name evidence="1" type="ORF">DY251_18480</name>
</gene>
<keyword evidence="2" id="KW-1185">Reference proteome</keyword>
<proteinExistence type="predicted"/>
<dbReference type="AlphaFoldDB" id="A0A371X6T7"/>
<dbReference type="EMBL" id="QURN01000017">
    <property type="protein sequence ID" value="RFC64754.1"/>
    <property type="molecule type" value="Genomic_DNA"/>
</dbReference>
<reference evidence="2" key="1">
    <citation type="submission" date="2018-08" db="EMBL/GenBank/DDBJ databases">
        <authorList>
            <person name="Im W.T."/>
        </authorList>
    </citation>
    <scope>NUCLEOTIDE SEQUENCE [LARGE SCALE GENOMIC DNA]</scope>
    <source>
        <strain evidence="2">LA-28</strain>
    </source>
</reference>
<comment type="caution">
    <text evidence="1">The sequence shown here is derived from an EMBL/GenBank/DDBJ whole genome shotgun (WGS) entry which is preliminary data.</text>
</comment>
<evidence type="ECO:0000313" key="2">
    <source>
        <dbReference type="Proteomes" id="UP000262379"/>
    </source>
</evidence>
<evidence type="ECO:0000313" key="1">
    <source>
        <dbReference type="EMBL" id="RFC64754.1"/>
    </source>
</evidence>
<dbReference type="Proteomes" id="UP000262379">
    <property type="component" value="Unassembled WGS sequence"/>
</dbReference>
<dbReference type="RefSeq" id="WP_116625398.1">
    <property type="nucleotide sequence ID" value="NZ_QURN01000017.1"/>
</dbReference>
<organism evidence="1 2">
    <name type="scientific">Mesorhizobium denitrificans</name>
    <dbReference type="NCBI Taxonomy" id="2294114"/>
    <lineage>
        <taxon>Bacteria</taxon>
        <taxon>Pseudomonadati</taxon>
        <taxon>Pseudomonadota</taxon>
        <taxon>Alphaproteobacteria</taxon>
        <taxon>Hyphomicrobiales</taxon>
        <taxon>Phyllobacteriaceae</taxon>
        <taxon>Mesorhizobium</taxon>
    </lineage>
</organism>
<name>A0A371X6T7_9HYPH</name>
<sequence>MTEDDIVYENGRFWVARQCNAFVVYRSAITYSVSDSAYARTPDGLSVARARRDYLANRFRCQSRTKAARHSR</sequence>